<dbReference type="Proteomes" id="UP000267464">
    <property type="component" value="Unassembled WGS sequence"/>
</dbReference>
<accession>A0A3N7IS52</accession>
<evidence type="ECO:0000256" key="1">
    <source>
        <dbReference type="SAM" id="SignalP"/>
    </source>
</evidence>
<reference evidence="2 3" key="2">
    <citation type="submission" date="2018-12" db="EMBL/GenBank/DDBJ databases">
        <title>Rhizobacter gummiphilus sp. nov., a rubber-degrading bacterium isolated from the soil of a botanical garden in Japan.</title>
        <authorList>
            <person name="Shunsuke S.S."/>
        </authorList>
    </citation>
    <scope>NUCLEOTIDE SEQUENCE [LARGE SCALE GENOMIC DNA]</scope>
    <source>
        <strain evidence="2 3">S-16</strain>
    </source>
</reference>
<proteinExistence type="predicted"/>
<gene>
    <name evidence="2" type="ORF">DZC73_27725</name>
</gene>
<dbReference type="EMBL" id="QUSW01000010">
    <property type="protein sequence ID" value="RQP21692.1"/>
    <property type="molecule type" value="Genomic_DNA"/>
</dbReference>
<comment type="caution">
    <text evidence="2">The sequence shown here is derived from an EMBL/GenBank/DDBJ whole genome shotgun (WGS) entry which is preliminary data.</text>
</comment>
<protein>
    <submittedName>
        <fullName evidence="2">Uncharacterized protein</fullName>
    </submittedName>
</protein>
<feature type="signal peptide" evidence="1">
    <location>
        <begin position="1"/>
        <end position="19"/>
    </location>
</feature>
<keyword evidence="1" id="KW-0732">Signal</keyword>
<evidence type="ECO:0000313" key="2">
    <source>
        <dbReference type="EMBL" id="RQP21692.1"/>
    </source>
</evidence>
<evidence type="ECO:0000313" key="3">
    <source>
        <dbReference type="Proteomes" id="UP000267464"/>
    </source>
</evidence>
<organism evidence="2 3">
    <name type="scientific">Piscinibacter terrae</name>
    <dbReference type="NCBI Taxonomy" id="2496871"/>
    <lineage>
        <taxon>Bacteria</taxon>
        <taxon>Pseudomonadati</taxon>
        <taxon>Pseudomonadota</taxon>
        <taxon>Betaproteobacteria</taxon>
        <taxon>Burkholderiales</taxon>
        <taxon>Sphaerotilaceae</taxon>
        <taxon>Piscinibacter</taxon>
    </lineage>
</organism>
<reference evidence="2 3" key="1">
    <citation type="submission" date="2018-08" db="EMBL/GenBank/DDBJ databases">
        <authorList>
            <person name="Khan S.A."/>
            <person name="Jeon C.O."/>
            <person name="Chun B.H."/>
            <person name="Jeong S.E."/>
        </authorList>
    </citation>
    <scope>NUCLEOTIDE SEQUENCE [LARGE SCALE GENOMIC DNA]</scope>
    <source>
        <strain evidence="2 3">S-16</strain>
    </source>
</reference>
<feature type="chain" id="PRO_5018271122" evidence="1">
    <location>
        <begin position="20"/>
        <end position="131"/>
    </location>
</feature>
<name>A0A3N7IS52_9BURK</name>
<sequence length="131" mass="14898">MKRHLAFALLLALSSGVFAESNCQAHSKATGSFKQAVGRVSKLPELQEWKARHKFPVAYGFGDDKQEFVSGICRWVVPVFADRPERLEAWNTFYVSAASRTIYVMNQVTGEPQTIAEWRNERRSTQRHNAP</sequence>
<dbReference type="AlphaFoldDB" id="A0A3N7IS52"/>
<keyword evidence="3" id="KW-1185">Reference proteome</keyword>